<keyword evidence="3 5" id="KW-1133">Transmembrane helix</keyword>
<organism evidence="6">
    <name type="scientific">Melanaphis sacchari</name>
    <dbReference type="NCBI Taxonomy" id="742174"/>
    <lineage>
        <taxon>Eukaryota</taxon>
        <taxon>Metazoa</taxon>
        <taxon>Ecdysozoa</taxon>
        <taxon>Arthropoda</taxon>
        <taxon>Hexapoda</taxon>
        <taxon>Insecta</taxon>
        <taxon>Pterygota</taxon>
        <taxon>Neoptera</taxon>
        <taxon>Paraneoptera</taxon>
        <taxon>Hemiptera</taxon>
        <taxon>Sternorrhyncha</taxon>
        <taxon>Aphidomorpha</taxon>
        <taxon>Aphidoidea</taxon>
        <taxon>Aphididae</taxon>
        <taxon>Aphidini</taxon>
        <taxon>Melanaphis</taxon>
    </lineage>
</organism>
<feature type="transmembrane region" description="Helical" evidence="5">
    <location>
        <begin position="93"/>
        <end position="112"/>
    </location>
</feature>
<name>A0A2H8TKS9_9HEMI</name>
<dbReference type="PANTHER" id="PTHR23507:SF1">
    <property type="entry name" value="FI18259P1-RELATED"/>
    <property type="match status" value="1"/>
</dbReference>
<dbReference type="GO" id="GO:0022857">
    <property type="term" value="F:transmembrane transporter activity"/>
    <property type="evidence" value="ECO:0007669"/>
    <property type="project" value="TreeGrafter"/>
</dbReference>
<dbReference type="AlphaFoldDB" id="A0A2H8TKS9"/>
<dbReference type="PANTHER" id="PTHR23507">
    <property type="entry name" value="ZGC:174356"/>
    <property type="match status" value="1"/>
</dbReference>
<keyword evidence="2 5" id="KW-0812">Transmembrane</keyword>
<keyword evidence="4 5" id="KW-0472">Membrane</keyword>
<proteinExistence type="predicted"/>
<evidence type="ECO:0000256" key="1">
    <source>
        <dbReference type="ARBA" id="ARBA00004141"/>
    </source>
</evidence>
<evidence type="ECO:0000256" key="3">
    <source>
        <dbReference type="ARBA" id="ARBA00022989"/>
    </source>
</evidence>
<dbReference type="GO" id="GO:0016020">
    <property type="term" value="C:membrane"/>
    <property type="evidence" value="ECO:0007669"/>
    <property type="project" value="UniProtKB-SubCell"/>
</dbReference>
<evidence type="ECO:0000313" key="6">
    <source>
        <dbReference type="EMBL" id="MBW14744.1"/>
    </source>
</evidence>
<feature type="transmembrane region" description="Helical" evidence="5">
    <location>
        <begin position="53"/>
        <end position="73"/>
    </location>
</feature>
<sequence>MPPPARRNTLNFNQKKIIILDPFKYSNDGALVDVMSGTSYIVMRSIISKIVPHAELGQVSAIIAVIETIVPVIYKPLYSAIYRATLNTFPGTFYVIGSIMLIPAIFIYWWMYRLNNQEDEKKSTVEEIGSNNVHDLEKY</sequence>
<reference evidence="6" key="1">
    <citation type="submission" date="2017-10" db="EMBL/GenBank/DDBJ databases">
        <title>Transcriptome Assembly of Sugarcane Aphid Adults.</title>
        <authorList>
            <person name="Scully E.D."/>
            <person name="Palmer N.A."/>
            <person name="Geib S.M."/>
            <person name="Sarath G."/>
            <person name="Sattler S.E."/>
        </authorList>
    </citation>
    <scope>NUCLEOTIDE SEQUENCE</scope>
    <source>
        <tissue evidence="6">Whole body</tissue>
    </source>
</reference>
<dbReference type="SUPFAM" id="SSF103473">
    <property type="entry name" value="MFS general substrate transporter"/>
    <property type="match status" value="1"/>
</dbReference>
<protein>
    <submittedName>
        <fullName evidence="6">Solute carrier family 46 member 3</fullName>
    </submittedName>
</protein>
<dbReference type="InterPro" id="IPR036259">
    <property type="entry name" value="MFS_trans_sf"/>
</dbReference>
<dbReference type="EMBL" id="GFXV01002939">
    <property type="protein sequence ID" value="MBW14744.1"/>
    <property type="molecule type" value="Transcribed_RNA"/>
</dbReference>
<dbReference type="OrthoDB" id="3026777at2759"/>
<evidence type="ECO:0000256" key="5">
    <source>
        <dbReference type="SAM" id="Phobius"/>
    </source>
</evidence>
<gene>
    <name evidence="6" type="primary">Slc46a3_2</name>
</gene>
<dbReference type="Gene3D" id="1.20.1250.20">
    <property type="entry name" value="MFS general substrate transporter like domains"/>
    <property type="match status" value="1"/>
</dbReference>
<comment type="subcellular location">
    <subcellularLocation>
        <location evidence="1">Membrane</location>
        <topology evidence="1">Multi-pass membrane protein</topology>
    </subcellularLocation>
</comment>
<evidence type="ECO:0000256" key="2">
    <source>
        <dbReference type="ARBA" id="ARBA00022692"/>
    </source>
</evidence>
<accession>A0A2H8TKS9</accession>
<evidence type="ECO:0000256" key="4">
    <source>
        <dbReference type="ARBA" id="ARBA00023136"/>
    </source>
</evidence>